<feature type="transmembrane region" description="Helical" evidence="1">
    <location>
        <begin position="37"/>
        <end position="61"/>
    </location>
</feature>
<proteinExistence type="predicted"/>
<keyword evidence="1" id="KW-0812">Transmembrane</keyword>
<name>A0A917E779_9FLAO</name>
<accession>A0A917E779</accession>
<evidence type="ECO:0000259" key="2">
    <source>
        <dbReference type="Pfam" id="PF11127"/>
    </source>
</evidence>
<evidence type="ECO:0000313" key="3">
    <source>
        <dbReference type="EMBL" id="GGE07480.1"/>
    </source>
</evidence>
<evidence type="ECO:0000313" key="4">
    <source>
        <dbReference type="Proteomes" id="UP000599688"/>
    </source>
</evidence>
<dbReference type="Proteomes" id="UP000599688">
    <property type="component" value="Unassembled WGS sequence"/>
</dbReference>
<organism evidence="3 4">
    <name type="scientific">Psychroflexus salis</name>
    <dbReference type="NCBI Taxonomy" id="1526574"/>
    <lineage>
        <taxon>Bacteria</taxon>
        <taxon>Pseudomonadati</taxon>
        <taxon>Bacteroidota</taxon>
        <taxon>Flavobacteriia</taxon>
        <taxon>Flavobacteriales</taxon>
        <taxon>Flavobacteriaceae</taxon>
        <taxon>Psychroflexus</taxon>
    </lineage>
</organism>
<dbReference type="Pfam" id="PF11127">
    <property type="entry name" value="YgaP-like_TM"/>
    <property type="match status" value="1"/>
</dbReference>
<feature type="transmembrane region" description="Helical" evidence="1">
    <location>
        <begin position="12"/>
        <end position="31"/>
    </location>
</feature>
<dbReference type="EMBL" id="BMGL01000003">
    <property type="protein sequence ID" value="GGE07480.1"/>
    <property type="molecule type" value="Genomic_DNA"/>
</dbReference>
<comment type="caution">
    <text evidence="3">The sequence shown here is derived from an EMBL/GenBank/DDBJ whole genome shotgun (WGS) entry which is preliminary data.</text>
</comment>
<reference evidence="3 4" key="1">
    <citation type="journal article" date="2014" name="Int. J. Syst. Evol. Microbiol.">
        <title>Complete genome sequence of Corynebacterium casei LMG S-19264T (=DSM 44701T), isolated from a smear-ripened cheese.</title>
        <authorList>
            <consortium name="US DOE Joint Genome Institute (JGI-PGF)"/>
            <person name="Walter F."/>
            <person name="Albersmeier A."/>
            <person name="Kalinowski J."/>
            <person name="Ruckert C."/>
        </authorList>
    </citation>
    <scope>NUCLEOTIDE SEQUENCE [LARGE SCALE GENOMIC DNA]</scope>
    <source>
        <strain evidence="3 4">CGMCC 1.12925</strain>
    </source>
</reference>
<dbReference type="InterPro" id="IPR021309">
    <property type="entry name" value="YgaP-like_TM"/>
</dbReference>
<keyword evidence="1" id="KW-1133">Transmembrane helix</keyword>
<feature type="domain" description="Inner membrane protein YgaP-like transmembrane" evidence="2">
    <location>
        <begin position="4"/>
        <end position="67"/>
    </location>
</feature>
<keyword evidence="4" id="KW-1185">Reference proteome</keyword>
<keyword evidence="1" id="KW-0472">Membrane</keyword>
<evidence type="ECO:0000256" key="1">
    <source>
        <dbReference type="SAM" id="Phobius"/>
    </source>
</evidence>
<protein>
    <recommendedName>
        <fullName evidence="2">Inner membrane protein YgaP-like transmembrane domain-containing protein</fullName>
    </recommendedName>
</protein>
<sequence length="72" mass="8201">MKLKHNIGKLDRALRTLLAIGIALLYLFDIITGKLGISLMLFAIVLLITSLLNFCPLYRIFRFNSCKFDPKS</sequence>
<dbReference type="AlphaFoldDB" id="A0A917E779"/>
<gene>
    <name evidence="3" type="ORF">GCM10010831_06240</name>
</gene>
<dbReference type="RefSeq" id="WP_188405313.1">
    <property type="nucleotide sequence ID" value="NZ_BMGL01000003.1"/>
</dbReference>